<accession>A0A0F9HNR3</accession>
<keyword evidence="1" id="KW-1133">Transmembrane helix</keyword>
<dbReference type="AlphaFoldDB" id="A0A0F9HNR3"/>
<keyword evidence="1" id="KW-0472">Membrane</keyword>
<organism evidence="2">
    <name type="scientific">marine sediment metagenome</name>
    <dbReference type="NCBI Taxonomy" id="412755"/>
    <lineage>
        <taxon>unclassified sequences</taxon>
        <taxon>metagenomes</taxon>
        <taxon>ecological metagenomes</taxon>
    </lineage>
</organism>
<dbReference type="EMBL" id="LAZR01014593">
    <property type="protein sequence ID" value="KKM16812.1"/>
    <property type="molecule type" value="Genomic_DNA"/>
</dbReference>
<keyword evidence="1" id="KW-0812">Transmembrane</keyword>
<name>A0A0F9HNR3_9ZZZZ</name>
<protein>
    <submittedName>
        <fullName evidence="2">Uncharacterized protein</fullName>
    </submittedName>
</protein>
<evidence type="ECO:0000313" key="2">
    <source>
        <dbReference type="EMBL" id="KKM16812.1"/>
    </source>
</evidence>
<feature type="transmembrane region" description="Helical" evidence="1">
    <location>
        <begin position="6"/>
        <end position="27"/>
    </location>
</feature>
<comment type="caution">
    <text evidence="2">The sequence shown here is derived from an EMBL/GenBank/DDBJ whole genome shotgun (WGS) entry which is preliminary data.</text>
</comment>
<reference evidence="2" key="1">
    <citation type="journal article" date="2015" name="Nature">
        <title>Complex archaea that bridge the gap between prokaryotes and eukaryotes.</title>
        <authorList>
            <person name="Spang A."/>
            <person name="Saw J.H."/>
            <person name="Jorgensen S.L."/>
            <person name="Zaremba-Niedzwiedzka K."/>
            <person name="Martijn J."/>
            <person name="Lind A.E."/>
            <person name="van Eijk R."/>
            <person name="Schleper C."/>
            <person name="Guy L."/>
            <person name="Ettema T.J."/>
        </authorList>
    </citation>
    <scope>NUCLEOTIDE SEQUENCE</scope>
</reference>
<gene>
    <name evidence="2" type="ORF">LCGC14_1682050</name>
</gene>
<sequence length="85" mass="9603">MEPTTLLFILLAVIGIICITGLTLKYLNGDFDNTKVAKTAIEVAEDLAHKLDHVLTTHRLWTEEGTYTFPNGDTWHKDEVQKYLG</sequence>
<evidence type="ECO:0000256" key="1">
    <source>
        <dbReference type="SAM" id="Phobius"/>
    </source>
</evidence>
<proteinExistence type="predicted"/>